<dbReference type="EMBL" id="MU001760">
    <property type="protein sequence ID" value="KAF2799667.1"/>
    <property type="molecule type" value="Genomic_DNA"/>
</dbReference>
<sequence length="236" mass="26402">MANQPLPTRVLASVNVPDTPLVTKAIALARKYLDDQGYKHIMRSWLIGQASINHLPASEKANIDEEVFAVSTILHDLGWSKSSDVTSKDKMFEVDGAIAAREFLLREGNPEEWDKHRIQLVWDSIAFHTCPIAPYKEAEVAHCNAGICTELFGIEIAKSQVGDKVRITQEEFDEIAKEYPREGLKGYLREILCGFCRDKPEATYGSFVSGFGDRFVEGYSSKGKQMVDLMEAVVTE</sequence>
<dbReference type="PANTHER" id="PTHR35569:SF1">
    <property type="entry name" value="CYANAMIDE HYDRATASE DDI2-RELATED"/>
    <property type="match status" value="1"/>
</dbReference>
<reference evidence="1" key="1">
    <citation type="journal article" date="2020" name="Stud. Mycol.">
        <title>101 Dothideomycetes genomes: a test case for predicting lifestyles and emergence of pathogens.</title>
        <authorList>
            <person name="Haridas S."/>
            <person name="Albert R."/>
            <person name="Binder M."/>
            <person name="Bloem J."/>
            <person name="Labutti K."/>
            <person name="Salamov A."/>
            <person name="Andreopoulos B."/>
            <person name="Baker S."/>
            <person name="Barry K."/>
            <person name="Bills G."/>
            <person name="Bluhm B."/>
            <person name="Cannon C."/>
            <person name="Castanera R."/>
            <person name="Culley D."/>
            <person name="Daum C."/>
            <person name="Ezra D."/>
            <person name="Gonzalez J."/>
            <person name="Henrissat B."/>
            <person name="Kuo A."/>
            <person name="Liang C."/>
            <person name="Lipzen A."/>
            <person name="Lutzoni F."/>
            <person name="Magnuson J."/>
            <person name="Mondo S."/>
            <person name="Nolan M."/>
            <person name="Ohm R."/>
            <person name="Pangilinan J."/>
            <person name="Park H.-J."/>
            <person name="Ramirez L."/>
            <person name="Alfaro M."/>
            <person name="Sun H."/>
            <person name="Tritt A."/>
            <person name="Yoshinaga Y."/>
            <person name="Zwiers L.-H."/>
            <person name="Turgeon B."/>
            <person name="Goodwin S."/>
            <person name="Spatafora J."/>
            <person name="Crous P."/>
            <person name="Grigoriev I."/>
        </authorList>
    </citation>
    <scope>NUCLEOTIDE SEQUENCE</scope>
    <source>
        <strain evidence="1">CBS 109.77</strain>
    </source>
</reference>
<dbReference type="OrthoDB" id="2378324at2759"/>
<dbReference type="Gene3D" id="1.10.3210.10">
    <property type="entry name" value="Hypothetical protein af1432"/>
    <property type="match status" value="1"/>
</dbReference>
<name>A0A6A6XVS7_9PLEO</name>
<accession>A0A6A6XVS7</accession>
<organism evidence="1 2">
    <name type="scientific">Melanomma pulvis-pyrius CBS 109.77</name>
    <dbReference type="NCBI Taxonomy" id="1314802"/>
    <lineage>
        <taxon>Eukaryota</taxon>
        <taxon>Fungi</taxon>
        <taxon>Dikarya</taxon>
        <taxon>Ascomycota</taxon>
        <taxon>Pezizomycotina</taxon>
        <taxon>Dothideomycetes</taxon>
        <taxon>Pleosporomycetidae</taxon>
        <taxon>Pleosporales</taxon>
        <taxon>Melanommataceae</taxon>
        <taxon>Melanomma</taxon>
    </lineage>
</organism>
<dbReference type="Proteomes" id="UP000799757">
    <property type="component" value="Unassembled WGS sequence"/>
</dbReference>
<evidence type="ECO:0000313" key="2">
    <source>
        <dbReference type="Proteomes" id="UP000799757"/>
    </source>
</evidence>
<proteinExistence type="predicted"/>
<keyword evidence="2" id="KW-1185">Reference proteome</keyword>
<dbReference type="AlphaFoldDB" id="A0A6A6XVS7"/>
<gene>
    <name evidence="1" type="ORF">K505DRAFT_230469</name>
</gene>
<dbReference type="PANTHER" id="PTHR35569">
    <property type="entry name" value="CYANAMIDE HYDRATASE DDI2-RELATED"/>
    <property type="match status" value="1"/>
</dbReference>
<dbReference type="SUPFAM" id="SSF109604">
    <property type="entry name" value="HD-domain/PDEase-like"/>
    <property type="match status" value="1"/>
</dbReference>
<evidence type="ECO:0000313" key="1">
    <source>
        <dbReference type="EMBL" id="KAF2799667.1"/>
    </source>
</evidence>
<protein>
    <submittedName>
        <fullName evidence="1">Uncharacterized protein</fullName>
    </submittedName>
</protein>